<comment type="caution">
    <text evidence="3">The sequence shown here is derived from an EMBL/GenBank/DDBJ whole genome shotgun (WGS) entry which is preliminary data.</text>
</comment>
<dbReference type="STRING" id="520767.ATZ99_22250"/>
<proteinExistence type="predicted"/>
<name>A0A162M4Y2_9FIRM</name>
<evidence type="ECO:0000313" key="3">
    <source>
        <dbReference type="EMBL" id="KYO63982.1"/>
    </source>
</evidence>
<feature type="transmembrane region" description="Helical" evidence="1">
    <location>
        <begin position="6"/>
        <end position="23"/>
    </location>
</feature>
<organism evidence="3 4">
    <name type="scientific">Thermovenabulum gondwanense</name>
    <dbReference type="NCBI Taxonomy" id="520767"/>
    <lineage>
        <taxon>Bacteria</taxon>
        <taxon>Bacillati</taxon>
        <taxon>Bacillota</taxon>
        <taxon>Clostridia</taxon>
        <taxon>Thermosediminibacterales</taxon>
        <taxon>Thermosediminibacteraceae</taxon>
        <taxon>Thermovenabulum</taxon>
    </lineage>
</organism>
<gene>
    <name evidence="3" type="ORF">ATZ99_22250</name>
</gene>
<evidence type="ECO:0000313" key="4">
    <source>
        <dbReference type="Proteomes" id="UP000075737"/>
    </source>
</evidence>
<keyword evidence="1" id="KW-1133">Transmembrane helix</keyword>
<dbReference type="RefSeq" id="WP_068749317.1">
    <property type="nucleotide sequence ID" value="NZ_LOHZ01000045.1"/>
</dbReference>
<dbReference type="EMBL" id="LOHZ01000045">
    <property type="protein sequence ID" value="KYO63982.1"/>
    <property type="molecule type" value="Genomic_DNA"/>
</dbReference>
<keyword evidence="1" id="KW-0812">Transmembrane</keyword>
<dbReference type="Gene3D" id="3.30.70.1740">
    <property type="entry name" value="Bypass-of-forespore C, C-terminal domain"/>
    <property type="match status" value="1"/>
</dbReference>
<evidence type="ECO:0000256" key="1">
    <source>
        <dbReference type="SAM" id="Phobius"/>
    </source>
</evidence>
<dbReference type="Proteomes" id="UP000075737">
    <property type="component" value="Unassembled WGS sequence"/>
</dbReference>
<keyword evidence="1" id="KW-0472">Membrane</keyword>
<accession>A0A162M4Y2</accession>
<reference evidence="3 4" key="1">
    <citation type="submission" date="2015-12" db="EMBL/GenBank/DDBJ databases">
        <title>Draft genome of Thermovenabulum gondwanense isolated from a red thermophilic microbial mat colonisisng an outflow channel of a bore well.</title>
        <authorList>
            <person name="Patel B.K."/>
        </authorList>
    </citation>
    <scope>NUCLEOTIDE SEQUENCE [LARGE SCALE GENOMIC DNA]</scope>
    <source>
        <strain evidence="3 4">R270</strain>
    </source>
</reference>
<keyword evidence="4" id="KW-1185">Reference proteome</keyword>
<feature type="domain" description="Bypass of forespore C C-terminal" evidence="2">
    <location>
        <begin position="115"/>
        <end position="178"/>
    </location>
</feature>
<dbReference type="InterPro" id="IPR015050">
    <property type="entry name" value="BofC_C"/>
</dbReference>
<evidence type="ECO:0000259" key="2">
    <source>
        <dbReference type="Pfam" id="PF08955"/>
    </source>
</evidence>
<sequence length="179" mass="20871">MPKKIYFVYFIIFFLGVLLGSIFPKNYNFLPKSSELSNIVKHTFEDEIITEKTRIVCFTYYKKCGHTRVFDIPVQKYIGQKFTDFEKGLESGVKIEKFSSDEIIIKKEEDSYCDDHYYIGTKDGFVSLFKGVPGEPSVIIEKTDIPTDVLKEEDRDILERGIVIKDREEFYKILEGLSN</sequence>
<dbReference type="Pfam" id="PF08955">
    <property type="entry name" value="BofC_C"/>
    <property type="match status" value="1"/>
</dbReference>
<dbReference type="OrthoDB" id="2082016at2"/>
<dbReference type="AlphaFoldDB" id="A0A162M4Y2"/>
<protein>
    <recommendedName>
        <fullName evidence="2">Bypass of forespore C C-terminal domain-containing protein</fullName>
    </recommendedName>
</protein>
<dbReference type="InterPro" id="IPR038117">
    <property type="entry name" value="BofC_C_sf"/>
</dbReference>